<proteinExistence type="predicted"/>
<dbReference type="Proteomes" id="UP000308836">
    <property type="component" value="Unassembled WGS sequence"/>
</dbReference>
<accession>A0AC61R580</accession>
<sequence>MKRKKPQTWIFIVWSFLALLGLGFWGLSAYKREPSATLMIDAGHGGYDSGAIGADQTTLEKDLTMEIAYKIGQQVRQLDPSIEVLFTRLDDNVDWPHEETADLQARIDQTIQKGADCFLSIHLNASSNPDAFGYDAFVRPNDAFSMAAASRIVENLEAISYSANRGTKSTLDAPLMVVDNQSIPSMLMEVGFVSNPAELEALKSPVTQNRVAKAIARAYVDTMHEFFKEEETQ</sequence>
<comment type="caution">
    <text evidence="1">The sequence shown here is derived from an EMBL/GenBank/DDBJ whole genome shotgun (WGS) entry which is preliminary data.</text>
</comment>
<dbReference type="EMBL" id="SRYG01000027">
    <property type="protein sequence ID" value="TGY64954.1"/>
    <property type="molecule type" value="Genomic_DNA"/>
</dbReference>
<reference evidence="1" key="1">
    <citation type="submission" date="2019-04" db="EMBL/GenBank/DDBJ databases">
        <title>Microbes associate with the intestines of laboratory mice.</title>
        <authorList>
            <person name="Navarre W."/>
            <person name="Wong E."/>
            <person name="Huang K."/>
            <person name="Tropini C."/>
            <person name="Ng K."/>
            <person name="Yu B."/>
        </authorList>
    </citation>
    <scope>NUCLEOTIDE SEQUENCE</scope>
    <source>
        <strain evidence="1">NM09_H32</strain>
    </source>
</reference>
<evidence type="ECO:0000313" key="1">
    <source>
        <dbReference type="EMBL" id="TGY64954.1"/>
    </source>
</evidence>
<organism evidence="1 2">
    <name type="scientific">Dubosiella muris</name>
    <dbReference type="NCBI Taxonomy" id="3038133"/>
    <lineage>
        <taxon>Bacteria</taxon>
        <taxon>Bacillati</taxon>
        <taxon>Bacillota</taxon>
        <taxon>Erysipelotrichia</taxon>
        <taxon>Erysipelotrichales</taxon>
        <taxon>Erysipelotrichaceae</taxon>
        <taxon>Dubosiella</taxon>
    </lineage>
</organism>
<keyword evidence="2" id="KW-1185">Reference proteome</keyword>
<evidence type="ECO:0000313" key="2">
    <source>
        <dbReference type="Proteomes" id="UP000308836"/>
    </source>
</evidence>
<protein>
    <submittedName>
        <fullName evidence="1">N-acetylmuramoyl-L-alanine amidase</fullName>
    </submittedName>
</protein>
<name>A0AC61R580_9FIRM</name>
<gene>
    <name evidence="1" type="ORF">E5336_10930</name>
</gene>